<keyword evidence="3" id="KW-0547">Nucleotide-binding</keyword>
<evidence type="ECO:0000256" key="7">
    <source>
        <dbReference type="ARBA" id="ARBA00033408"/>
    </source>
</evidence>
<dbReference type="GO" id="GO:0009432">
    <property type="term" value="P:SOS response"/>
    <property type="evidence" value="ECO:0007669"/>
    <property type="project" value="TreeGrafter"/>
</dbReference>
<organism evidence="11 12">
    <name type="scientific">Tepidibacter thalassicus DSM 15285</name>
    <dbReference type="NCBI Taxonomy" id="1123350"/>
    <lineage>
        <taxon>Bacteria</taxon>
        <taxon>Bacillati</taxon>
        <taxon>Bacillota</taxon>
        <taxon>Clostridia</taxon>
        <taxon>Peptostreptococcales</taxon>
        <taxon>Peptostreptococcaceae</taxon>
        <taxon>Tepidibacter</taxon>
    </lineage>
</organism>
<dbReference type="CDD" id="cd03241">
    <property type="entry name" value="ABC_RecN"/>
    <property type="match status" value="2"/>
</dbReference>
<dbReference type="GO" id="GO:0006310">
    <property type="term" value="P:DNA recombination"/>
    <property type="evidence" value="ECO:0007669"/>
    <property type="project" value="InterPro"/>
</dbReference>
<dbReference type="RefSeq" id="WP_072723815.1">
    <property type="nucleotide sequence ID" value="NZ_FQXH01000007.1"/>
</dbReference>
<comment type="function">
    <text evidence="8">May be involved in recombinational repair of damaged DNA.</text>
</comment>
<feature type="coiled-coil region" evidence="9">
    <location>
        <begin position="274"/>
        <end position="378"/>
    </location>
</feature>
<dbReference type="GO" id="GO:0043590">
    <property type="term" value="C:bacterial nucleoid"/>
    <property type="evidence" value="ECO:0007669"/>
    <property type="project" value="TreeGrafter"/>
</dbReference>
<dbReference type="STRING" id="1123350.SAMN02744040_00776"/>
<keyword evidence="5" id="KW-0067">ATP-binding</keyword>
<dbReference type="FunFam" id="3.40.50.300:FF:000319">
    <property type="entry name" value="DNA repair protein RecN"/>
    <property type="match status" value="1"/>
</dbReference>
<dbReference type="FunFam" id="3.40.50.300:FF:000356">
    <property type="entry name" value="DNA repair protein RecN"/>
    <property type="match status" value="1"/>
</dbReference>
<sequence length="562" mass="65211">MILELYIKNFALVDEVRLNFENGLNILTGETGSGKSIIIDALNLCLGGRNDKSFIRKGVKKGLIEATFSISNKKLVDELLEYGIDVSVDENIIISREIYADGKSISRINGRNVRLSFLKKIGSFLIDVHSQHENQVLFNKEKHIEFLDLYGEEKLKVLKKEYSIVYKKYIEIKNKLNLLTENKDDIQIAREIDLLKFQINEIEDANLRLGEYEELLKQREVYRNSEKIYTNLNKSYFNLYESNVNAFDLISKALKYLGDLSDFDEKLENYYLNLEDIMYRIQDLSKDIRDYKENIDFDIKSLDDIEIRIDTINNLRRKYGNTIEEILEYKEKIVSRLNEILSRDEKIVQLKESLKKIKEDLNEKSKEITLKRKKIAKELEDKICNELDSLNMKNVSFKVYFGEREDFTQNGKDVIEFMISFNIGEDLKPIYKIASGGEMSRFMLALKTILSGIDKVETLVFDEIDTGISGIAAQVVGDKLKVISNKKQIICITHLPQIAVNSDVHFNIEKIVQKDRTYTRIEKLSEEDKVKEIARLIAGLNITQKTMEHAREILQIAKNKGI</sequence>
<dbReference type="Gene3D" id="3.40.50.300">
    <property type="entry name" value="P-loop containing nucleotide triphosphate hydrolases"/>
    <property type="match status" value="2"/>
</dbReference>
<evidence type="ECO:0000259" key="10">
    <source>
        <dbReference type="Pfam" id="PF13476"/>
    </source>
</evidence>
<evidence type="ECO:0000256" key="1">
    <source>
        <dbReference type="ARBA" id="ARBA00009441"/>
    </source>
</evidence>
<dbReference type="InterPro" id="IPR038729">
    <property type="entry name" value="Rad50/SbcC_AAA"/>
</dbReference>
<dbReference type="GO" id="GO:0016887">
    <property type="term" value="F:ATP hydrolysis activity"/>
    <property type="evidence" value="ECO:0007669"/>
    <property type="project" value="InterPro"/>
</dbReference>
<evidence type="ECO:0000256" key="8">
    <source>
        <dbReference type="PIRNR" id="PIRNR003128"/>
    </source>
</evidence>
<protein>
    <recommendedName>
        <fullName evidence="2 8">DNA repair protein RecN</fullName>
    </recommendedName>
    <alternativeName>
        <fullName evidence="7 8">Recombination protein N</fullName>
    </alternativeName>
</protein>
<dbReference type="Pfam" id="PF13476">
    <property type="entry name" value="AAA_23"/>
    <property type="match status" value="1"/>
</dbReference>
<feature type="domain" description="Rad50/SbcC-type AAA" evidence="10">
    <location>
        <begin position="4"/>
        <end position="204"/>
    </location>
</feature>
<keyword evidence="12" id="KW-1185">Reference proteome</keyword>
<dbReference type="OrthoDB" id="9806954at2"/>
<keyword evidence="4 8" id="KW-0227">DNA damage</keyword>
<name>A0A1M5Q3F2_9FIRM</name>
<dbReference type="GO" id="GO:0005524">
    <property type="term" value="F:ATP binding"/>
    <property type="evidence" value="ECO:0007669"/>
    <property type="project" value="UniProtKB-KW"/>
</dbReference>
<evidence type="ECO:0000256" key="4">
    <source>
        <dbReference type="ARBA" id="ARBA00022763"/>
    </source>
</evidence>
<gene>
    <name evidence="11" type="ORF">SAMN02744040_00776</name>
</gene>
<dbReference type="Proteomes" id="UP000242520">
    <property type="component" value="Unassembled WGS sequence"/>
</dbReference>
<dbReference type="NCBIfam" id="TIGR00634">
    <property type="entry name" value="recN"/>
    <property type="match status" value="1"/>
</dbReference>
<proteinExistence type="inferred from homology"/>
<dbReference type="PIRSF" id="PIRSF003128">
    <property type="entry name" value="RecN"/>
    <property type="match status" value="1"/>
</dbReference>
<evidence type="ECO:0000313" key="12">
    <source>
        <dbReference type="Proteomes" id="UP000242520"/>
    </source>
</evidence>
<dbReference type="PANTHER" id="PTHR11059:SF0">
    <property type="entry name" value="DNA REPAIR PROTEIN RECN"/>
    <property type="match status" value="1"/>
</dbReference>
<reference evidence="12" key="1">
    <citation type="submission" date="2016-11" db="EMBL/GenBank/DDBJ databases">
        <authorList>
            <person name="Varghese N."/>
            <person name="Submissions S."/>
        </authorList>
    </citation>
    <scope>NUCLEOTIDE SEQUENCE [LARGE SCALE GENOMIC DNA]</scope>
    <source>
        <strain evidence="12">DSM 15285</strain>
    </source>
</reference>
<evidence type="ECO:0000256" key="6">
    <source>
        <dbReference type="ARBA" id="ARBA00023204"/>
    </source>
</evidence>
<evidence type="ECO:0000256" key="5">
    <source>
        <dbReference type="ARBA" id="ARBA00022840"/>
    </source>
</evidence>
<accession>A0A1M5Q3F2</accession>
<dbReference type="InterPro" id="IPR004604">
    <property type="entry name" value="DNA_recomb/repair_RecN"/>
</dbReference>
<dbReference type="InterPro" id="IPR027417">
    <property type="entry name" value="P-loop_NTPase"/>
</dbReference>
<keyword evidence="9" id="KW-0175">Coiled coil</keyword>
<comment type="similarity">
    <text evidence="1 8">Belongs to the RecN family.</text>
</comment>
<dbReference type="GO" id="GO:0006302">
    <property type="term" value="P:double-strand break repair"/>
    <property type="evidence" value="ECO:0007669"/>
    <property type="project" value="InterPro"/>
</dbReference>
<dbReference type="PANTHER" id="PTHR11059">
    <property type="entry name" value="DNA REPAIR PROTEIN RECN"/>
    <property type="match status" value="1"/>
</dbReference>
<keyword evidence="6 8" id="KW-0234">DNA repair</keyword>
<dbReference type="AlphaFoldDB" id="A0A1M5Q3F2"/>
<evidence type="ECO:0000256" key="2">
    <source>
        <dbReference type="ARBA" id="ARBA00021315"/>
    </source>
</evidence>
<dbReference type="EMBL" id="FQXH01000007">
    <property type="protein sequence ID" value="SHH08645.1"/>
    <property type="molecule type" value="Genomic_DNA"/>
</dbReference>
<evidence type="ECO:0000256" key="3">
    <source>
        <dbReference type="ARBA" id="ARBA00022741"/>
    </source>
</evidence>
<evidence type="ECO:0000256" key="9">
    <source>
        <dbReference type="SAM" id="Coils"/>
    </source>
</evidence>
<dbReference type="SUPFAM" id="SSF52540">
    <property type="entry name" value="P-loop containing nucleoside triphosphate hydrolases"/>
    <property type="match status" value="2"/>
</dbReference>
<evidence type="ECO:0000313" key="11">
    <source>
        <dbReference type="EMBL" id="SHH08645.1"/>
    </source>
</evidence>